<accession>A0A7Z2VFB6</accession>
<dbReference type="KEGG" id="cheb:HH215_00855"/>
<organism evidence="3 4">
    <name type="scientific">Cohnella herbarum</name>
    <dbReference type="NCBI Taxonomy" id="2728023"/>
    <lineage>
        <taxon>Bacteria</taxon>
        <taxon>Bacillati</taxon>
        <taxon>Bacillota</taxon>
        <taxon>Bacilli</taxon>
        <taxon>Bacillales</taxon>
        <taxon>Paenibacillaceae</taxon>
        <taxon>Cohnella</taxon>
    </lineage>
</organism>
<dbReference type="InterPro" id="IPR045618">
    <property type="entry name" value="DUF6444"/>
</dbReference>
<proteinExistence type="predicted"/>
<evidence type="ECO:0000259" key="2">
    <source>
        <dbReference type="Pfam" id="PF20042"/>
    </source>
</evidence>
<dbReference type="RefSeq" id="WP_169278176.1">
    <property type="nucleotide sequence ID" value="NZ_CP051680.1"/>
</dbReference>
<protein>
    <recommendedName>
        <fullName evidence="2">DUF6444 domain-containing protein</fullName>
    </recommendedName>
</protein>
<evidence type="ECO:0000256" key="1">
    <source>
        <dbReference type="SAM" id="MobiDB-lite"/>
    </source>
</evidence>
<name>A0A7Z2VFB6_9BACL</name>
<dbReference type="EMBL" id="CP051680">
    <property type="protein sequence ID" value="QJD81870.1"/>
    <property type="molecule type" value="Genomic_DNA"/>
</dbReference>
<evidence type="ECO:0000313" key="4">
    <source>
        <dbReference type="Proteomes" id="UP000502248"/>
    </source>
</evidence>
<feature type="compositionally biased region" description="Low complexity" evidence="1">
    <location>
        <begin position="67"/>
        <end position="77"/>
    </location>
</feature>
<sequence length="139" mass="15276">MKLTSQQVNKICKGDKEIAGYFSALLTQNQQLTQLVEKQAAQIEKQTLQIEKLEKRVNDLERQLGQNSNNSSKPPSSDGLRKQNNSRQSGGKKGAPTGHDGHTLRFSTSPDEIVVHSVSTCKHCAQSLDGVAVQGYTKR</sequence>
<gene>
    <name evidence="3" type="ORF">HH215_00855</name>
</gene>
<dbReference type="AlphaFoldDB" id="A0A7Z2VFB6"/>
<feature type="region of interest" description="Disordered" evidence="1">
    <location>
        <begin position="59"/>
        <end position="108"/>
    </location>
</feature>
<reference evidence="3 4" key="1">
    <citation type="submission" date="2020-04" db="EMBL/GenBank/DDBJ databases">
        <title>Genome sequencing of novel species.</title>
        <authorList>
            <person name="Heo J."/>
            <person name="Kim S.-J."/>
            <person name="Kim J.-S."/>
            <person name="Hong S.-B."/>
            <person name="Kwon S.-W."/>
        </authorList>
    </citation>
    <scope>NUCLEOTIDE SEQUENCE [LARGE SCALE GENOMIC DNA]</scope>
    <source>
        <strain evidence="3 4">MFER-1</strain>
    </source>
</reference>
<dbReference type="Proteomes" id="UP000502248">
    <property type="component" value="Chromosome"/>
</dbReference>
<keyword evidence="4" id="KW-1185">Reference proteome</keyword>
<feature type="domain" description="DUF6444" evidence="2">
    <location>
        <begin position="40"/>
        <end position="103"/>
    </location>
</feature>
<dbReference type="Pfam" id="PF20042">
    <property type="entry name" value="DUF6444"/>
    <property type="match status" value="1"/>
</dbReference>
<evidence type="ECO:0000313" key="3">
    <source>
        <dbReference type="EMBL" id="QJD81870.1"/>
    </source>
</evidence>